<proteinExistence type="inferred from homology"/>
<feature type="transmembrane region" description="Helical" evidence="10">
    <location>
        <begin position="75"/>
        <end position="94"/>
    </location>
</feature>
<dbReference type="GO" id="GO:0034625">
    <property type="term" value="P:fatty acid elongation, monounsaturated fatty acid"/>
    <property type="evidence" value="ECO:0007669"/>
    <property type="project" value="TreeGrafter"/>
</dbReference>
<keyword evidence="5 10" id="KW-0276">Fatty acid metabolism</keyword>
<dbReference type="GO" id="GO:0019367">
    <property type="term" value="P:fatty acid elongation, saturated fatty acid"/>
    <property type="evidence" value="ECO:0007669"/>
    <property type="project" value="TreeGrafter"/>
</dbReference>
<dbReference type="OrthoDB" id="434092at2759"/>
<keyword evidence="6 10" id="KW-1133">Transmembrane helix</keyword>
<dbReference type="PANTHER" id="PTHR11157:SF17">
    <property type="entry name" value="ELONGATION OF VERY LONG CHAIN FATTY ACIDS PROTEIN 6"/>
    <property type="match status" value="1"/>
</dbReference>
<sequence>MTANRSSSPAILWPYDNPRTFHPFRFESVDDAWWKQFMADHTNLPFVISVVYLITIFGGQRLMRQREPFRLNHILAGWNLVLGAFSIFGGFRIGQELFHVVRLNGFYRSVCIREGYNEPTAFWGLLFVLSKFVELGDTIFIVLRKQPLILLQWWHHSITLIFVWKVFPYSEPIQRFYGVMNFAVHGLMYNYFALRAMKVRVPKLMALSLTSLQFAQMLVGILVNVYSVHVMRAGQFCARTPHTLKWSLGVLSTQLRTNAMRYSSNFSSQMPCDSPPRRQQRPRSFDSVQAGMRPPGICVARSLPDSEFENIRRCFQRFLHHWFLGLSYLVSSQNGRTLSRANTATEGYLNCSELKTYMDLRKCPITQWEAEKLLEYADPTYHYYITLEQITNLAIHFGIGTQHPLRLTRSEFEIAIQRSFRRSADTPTSFISRQQSRDEFDFDGVLSYFENRAAMEDVDYPDSHYNSDQESEGIADNDEAVVPEKGIVQFQKSRHHVRDTTQKEVGLQTEEQQQYSSPTNPLQLINSAFPKRSVRRDEDQTFIDDDHLQPVRAIKERWEEKIRELIATKGDDFLVKLDTQRKLGINTNLLKLQKNTKSLSNRNPIKPSKLTQMPSNLAVITIRSPPPAKSIFRRENKPPRLPDSISAQKGVSTEFMQTKRHARLSEMRIKNKVPAPPPLPPPMIPEIPLEWRRGRGARPDRGGQQHRRAVKQRGT</sequence>
<comment type="subcellular location">
    <subcellularLocation>
        <location evidence="1">Membrane</location>
        <topology evidence="1">Multi-pass membrane protein</topology>
    </subcellularLocation>
</comment>
<evidence type="ECO:0000256" key="9">
    <source>
        <dbReference type="ARBA" id="ARBA00023160"/>
    </source>
</evidence>
<organism evidence="12 13">
    <name type="scientific">Folsomia candida</name>
    <name type="common">Springtail</name>
    <dbReference type="NCBI Taxonomy" id="158441"/>
    <lineage>
        <taxon>Eukaryota</taxon>
        <taxon>Metazoa</taxon>
        <taxon>Ecdysozoa</taxon>
        <taxon>Arthropoda</taxon>
        <taxon>Hexapoda</taxon>
        <taxon>Collembola</taxon>
        <taxon>Entomobryomorpha</taxon>
        <taxon>Isotomoidea</taxon>
        <taxon>Isotomidae</taxon>
        <taxon>Proisotominae</taxon>
        <taxon>Folsomia</taxon>
    </lineage>
</organism>
<name>A0A226F2A5_FOLCA</name>
<evidence type="ECO:0000256" key="2">
    <source>
        <dbReference type="ARBA" id="ARBA00022516"/>
    </source>
</evidence>
<feature type="compositionally biased region" description="Basic and acidic residues" evidence="11">
    <location>
        <begin position="689"/>
        <end position="703"/>
    </location>
</feature>
<evidence type="ECO:0000256" key="10">
    <source>
        <dbReference type="RuleBase" id="RU361115"/>
    </source>
</evidence>
<evidence type="ECO:0000256" key="6">
    <source>
        <dbReference type="ARBA" id="ARBA00022989"/>
    </source>
</evidence>
<dbReference type="InterPro" id="IPR002076">
    <property type="entry name" value="ELO_fam"/>
</dbReference>
<dbReference type="EMBL" id="LNIX01000001">
    <property type="protein sequence ID" value="OXA63567.1"/>
    <property type="molecule type" value="Genomic_DNA"/>
</dbReference>
<comment type="caution">
    <text evidence="12">The sequence shown here is derived from an EMBL/GenBank/DDBJ whole genome shotgun (WGS) entry which is preliminary data.</text>
</comment>
<keyword evidence="3 10" id="KW-0808">Transferase</keyword>
<accession>A0A226F2A5</accession>
<feature type="transmembrane region" description="Helical" evidence="10">
    <location>
        <begin position="44"/>
        <end position="63"/>
    </location>
</feature>
<dbReference type="PANTHER" id="PTHR11157">
    <property type="entry name" value="FATTY ACID ACYL TRANSFERASE-RELATED"/>
    <property type="match status" value="1"/>
</dbReference>
<dbReference type="GO" id="GO:0034626">
    <property type="term" value="P:fatty acid elongation, polyunsaturated fatty acid"/>
    <property type="evidence" value="ECO:0007669"/>
    <property type="project" value="TreeGrafter"/>
</dbReference>
<keyword evidence="9 10" id="KW-0275">Fatty acid biosynthesis</keyword>
<dbReference type="GO" id="GO:0030148">
    <property type="term" value="P:sphingolipid biosynthetic process"/>
    <property type="evidence" value="ECO:0007669"/>
    <property type="project" value="TreeGrafter"/>
</dbReference>
<evidence type="ECO:0000256" key="7">
    <source>
        <dbReference type="ARBA" id="ARBA00023098"/>
    </source>
</evidence>
<feature type="transmembrane region" description="Helical" evidence="10">
    <location>
        <begin position="204"/>
        <end position="226"/>
    </location>
</feature>
<comment type="caution">
    <text evidence="10">Lacks conserved residue(s) required for the propagation of feature annotation.</text>
</comment>
<keyword evidence="13" id="KW-1185">Reference proteome</keyword>
<evidence type="ECO:0000256" key="5">
    <source>
        <dbReference type="ARBA" id="ARBA00022832"/>
    </source>
</evidence>
<feature type="region of interest" description="Disordered" evidence="11">
    <location>
        <begin position="266"/>
        <end position="288"/>
    </location>
</feature>
<feature type="compositionally biased region" description="Pro residues" evidence="11">
    <location>
        <begin position="674"/>
        <end position="685"/>
    </location>
</feature>
<evidence type="ECO:0000313" key="13">
    <source>
        <dbReference type="Proteomes" id="UP000198287"/>
    </source>
</evidence>
<dbReference type="Proteomes" id="UP000198287">
    <property type="component" value="Unassembled WGS sequence"/>
</dbReference>
<evidence type="ECO:0000313" key="12">
    <source>
        <dbReference type="EMBL" id="OXA63567.1"/>
    </source>
</evidence>
<comment type="catalytic activity">
    <reaction evidence="10">
        <text>a very-long-chain acyl-CoA + malonyl-CoA + H(+) = a very-long-chain 3-oxoacyl-CoA + CO2 + CoA</text>
        <dbReference type="Rhea" id="RHEA:32727"/>
        <dbReference type="ChEBI" id="CHEBI:15378"/>
        <dbReference type="ChEBI" id="CHEBI:16526"/>
        <dbReference type="ChEBI" id="CHEBI:57287"/>
        <dbReference type="ChEBI" id="CHEBI:57384"/>
        <dbReference type="ChEBI" id="CHEBI:90725"/>
        <dbReference type="ChEBI" id="CHEBI:90736"/>
        <dbReference type="EC" id="2.3.1.199"/>
    </reaction>
</comment>
<feature type="region of interest" description="Disordered" evidence="11">
    <location>
        <begin position="670"/>
        <end position="715"/>
    </location>
</feature>
<keyword evidence="2 10" id="KW-0444">Lipid biosynthesis</keyword>
<evidence type="ECO:0000256" key="1">
    <source>
        <dbReference type="ARBA" id="ARBA00004141"/>
    </source>
</evidence>
<dbReference type="GO" id="GO:0009922">
    <property type="term" value="F:fatty acid elongase activity"/>
    <property type="evidence" value="ECO:0007669"/>
    <property type="project" value="UniProtKB-EC"/>
</dbReference>
<keyword evidence="4 10" id="KW-0812">Transmembrane</keyword>
<evidence type="ECO:0000256" key="11">
    <source>
        <dbReference type="SAM" id="MobiDB-lite"/>
    </source>
</evidence>
<dbReference type="Pfam" id="PF01151">
    <property type="entry name" value="ELO"/>
    <property type="match status" value="1"/>
</dbReference>
<keyword evidence="8 10" id="KW-0472">Membrane</keyword>
<evidence type="ECO:0000256" key="8">
    <source>
        <dbReference type="ARBA" id="ARBA00023136"/>
    </source>
</evidence>
<comment type="similarity">
    <text evidence="10">Belongs to the ELO family.</text>
</comment>
<reference evidence="12 13" key="1">
    <citation type="submission" date="2015-12" db="EMBL/GenBank/DDBJ databases">
        <title>The genome of Folsomia candida.</title>
        <authorList>
            <person name="Faddeeva A."/>
            <person name="Derks M.F."/>
            <person name="Anvar Y."/>
            <person name="Smit S."/>
            <person name="Van Straalen N."/>
            <person name="Roelofs D."/>
        </authorList>
    </citation>
    <scope>NUCLEOTIDE SEQUENCE [LARGE SCALE GENOMIC DNA]</scope>
    <source>
        <strain evidence="12 13">VU population</strain>
        <tissue evidence="12">Whole body</tissue>
    </source>
</reference>
<dbReference type="GO" id="GO:0005789">
    <property type="term" value="C:endoplasmic reticulum membrane"/>
    <property type="evidence" value="ECO:0007669"/>
    <property type="project" value="TreeGrafter"/>
</dbReference>
<evidence type="ECO:0000256" key="4">
    <source>
        <dbReference type="ARBA" id="ARBA00022692"/>
    </source>
</evidence>
<gene>
    <name evidence="12" type="ORF">Fcan01_03604</name>
</gene>
<protein>
    <recommendedName>
        <fullName evidence="10">Elongation of very long chain fatty acids protein</fullName>
        <ecNumber evidence="10">2.3.1.199</ecNumber>
    </recommendedName>
    <alternativeName>
        <fullName evidence="10">Very-long-chain 3-oxoacyl-CoA synthase</fullName>
    </alternativeName>
</protein>
<evidence type="ECO:0000256" key="3">
    <source>
        <dbReference type="ARBA" id="ARBA00022679"/>
    </source>
</evidence>
<dbReference type="AlphaFoldDB" id="A0A226F2A5"/>
<keyword evidence="7 10" id="KW-0443">Lipid metabolism</keyword>
<feature type="compositionally biased region" description="Basic residues" evidence="11">
    <location>
        <begin position="704"/>
        <end position="715"/>
    </location>
</feature>
<dbReference type="EC" id="2.3.1.199" evidence="10"/>
<dbReference type="GO" id="GO:0042761">
    <property type="term" value="P:very long-chain fatty acid biosynthetic process"/>
    <property type="evidence" value="ECO:0007669"/>
    <property type="project" value="TreeGrafter"/>
</dbReference>
<feature type="transmembrane region" description="Helical" evidence="10">
    <location>
        <begin position="173"/>
        <end position="192"/>
    </location>
</feature>